<evidence type="ECO:0000256" key="8">
    <source>
        <dbReference type="PROSITE-ProRule" id="PRU00221"/>
    </source>
</evidence>
<dbReference type="PROSITE" id="PS50082">
    <property type="entry name" value="WD_REPEATS_2"/>
    <property type="match status" value="2"/>
</dbReference>
<evidence type="ECO:0000256" key="9">
    <source>
        <dbReference type="RuleBase" id="RU280818"/>
    </source>
</evidence>
<keyword evidence="6" id="KW-0009">Actin-binding</keyword>
<dbReference type="FunFam" id="2.130.10.10:FF:000076">
    <property type="entry name" value="Coronin"/>
    <property type="match status" value="1"/>
</dbReference>
<dbReference type="InterPro" id="IPR015505">
    <property type="entry name" value="Coronin"/>
</dbReference>
<organism evidence="12 13">
    <name type="scientific">Larinioides sclopetarius</name>
    <dbReference type="NCBI Taxonomy" id="280406"/>
    <lineage>
        <taxon>Eukaryota</taxon>
        <taxon>Metazoa</taxon>
        <taxon>Ecdysozoa</taxon>
        <taxon>Arthropoda</taxon>
        <taxon>Chelicerata</taxon>
        <taxon>Arachnida</taxon>
        <taxon>Araneae</taxon>
        <taxon>Araneomorphae</taxon>
        <taxon>Entelegynae</taxon>
        <taxon>Araneoidea</taxon>
        <taxon>Araneidae</taxon>
        <taxon>Larinioides</taxon>
    </lineage>
</organism>
<dbReference type="Pfam" id="PF00400">
    <property type="entry name" value="WD40"/>
    <property type="match status" value="2"/>
</dbReference>
<dbReference type="PANTHER" id="PTHR10856">
    <property type="entry name" value="CORONIN"/>
    <property type="match status" value="1"/>
</dbReference>
<dbReference type="InterPro" id="IPR036322">
    <property type="entry name" value="WD40_repeat_dom_sf"/>
</dbReference>
<dbReference type="SMART" id="SM00320">
    <property type="entry name" value="WD40"/>
    <property type="match status" value="3"/>
</dbReference>
<comment type="caution">
    <text evidence="12">The sequence shown here is derived from an EMBL/GenBank/DDBJ whole genome shotgun (WGS) entry which is preliminary data.</text>
</comment>
<dbReference type="PROSITE" id="PS00678">
    <property type="entry name" value="WD_REPEATS_1"/>
    <property type="match status" value="1"/>
</dbReference>
<dbReference type="GO" id="GO:0005737">
    <property type="term" value="C:cytoplasm"/>
    <property type="evidence" value="ECO:0007669"/>
    <property type="project" value="UniProtKB-SubCell"/>
</dbReference>
<keyword evidence="13" id="KW-1185">Reference proteome</keyword>
<dbReference type="SMART" id="SM01167">
    <property type="entry name" value="DUF1900"/>
    <property type="match status" value="1"/>
</dbReference>
<dbReference type="InterPro" id="IPR001680">
    <property type="entry name" value="WD40_rpt"/>
</dbReference>
<keyword evidence="4 8" id="KW-0853">WD repeat</keyword>
<proteinExistence type="inferred from homology"/>
<feature type="compositionally biased region" description="Pro residues" evidence="10">
    <location>
        <begin position="59"/>
        <end position="72"/>
    </location>
</feature>
<feature type="region of interest" description="Disordered" evidence="10">
    <location>
        <begin position="1"/>
        <end position="82"/>
    </location>
</feature>
<evidence type="ECO:0000313" key="12">
    <source>
        <dbReference type="EMBL" id="CAL1276843.1"/>
    </source>
</evidence>
<evidence type="ECO:0000256" key="10">
    <source>
        <dbReference type="SAM" id="MobiDB-lite"/>
    </source>
</evidence>
<dbReference type="Proteomes" id="UP001497382">
    <property type="component" value="Unassembled WGS sequence"/>
</dbReference>
<dbReference type="Pfam" id="PF16300">
    <property type="entry name" value="WD40_4"/>
    <property type="match status" value="1"/>
</dbReference>
<dbReference type="PANTHER" id="PTHR10856:SF20">
    <property type="entry name" value="CORONIN-7"/>
    <property type="match status" value="1"/>
</dbReference>
<name>A0AAV2A2C8_9ARAC</name>
<evidence type="ECO:0000256" key="3">
    <source>
        <dbReference type="ARBA" id="ARBA00022490"/>
    </source>
</evidence>
<evidence type="ECO:0000313" key="13">
    <source>
        <dbReference type="Proteomes" id="UP001497382"/>
    </source>
</evidence>
<reference evidence="12 13" key="1">
    <citation type="submission" date="2024-04" db="EMBL/GenBank/DDBJ databases">
        <authorList>
            <person name="Rising A."/>
            <person name="Reimegard J."/>
            <person name="Sonavane S."/>
            <person name="Akerstrom W."/>
            <person name="Nylinder S."/>
            <person name="Hedman E."/>
            <person name="Kallberg Y."/>
        </authorList>
    </citation>
    <scope>NUCLEOTIDE SEQUENCE [LARGE SCALE GENOMIC DNA]</scope>
</reference>
<feature type="domain" description="DUF1899" evidence="11">
    <location>
        <begin position="122"/>
        <end position="188"/>
    </location>
</feature>
<keyword evidence="5 9" id="KW-0677">Repeat</keyword>
<accession>A0AAV2A2C8</accession>
<dbReference type="GO" id="GO:0030036">
    <property type="term" value="P:actin cytoskeleton organization"/>
    <property type="evidence" value="ECO:0007669"/>
    <property type="project" value="UniProtKB-ARBA"/>
</dbReference>
<feature type="repeat" description="WD" evidence="8">
    <location>
        <begin position="291"/>
        <end position="332"/>
    </location>
</feature>
<evidence type="ECO:0000256" key="6">
    <source>
        <dbReference type="ARBA" id="ARBA00023203"/>
    </source>
</evidence>
<dbReference type="PROSITE" id="PS50294">
    <property type="entry name" value="WD_REPEATS_REGION"/>
    <property type="match status" value="2"/>
</dbReference>
<evidence type="ECO:0000256" key="1">
    <source>
        <dbReference type="ARBA" id="ARBA00004496"/>
    </source>
</evidence>
<dbReference type="Gene3D" id="2.130.10.10">
    <property type="entry name" value="YVTN repeat-like/Quinoprotein amine dehydrogenase"/>
    <property type="match status" value="1"/>
</dbReference>
<comment type="function">
    <text evidence="7">F-actin regulator involved in anterograde Golgi to endosome transport: upon ubiquitination via 'Lys-33'-linked ubiquitin chains by the BCR(KLHL20) E3 ubiquitin ligase complex, interacts with EPS15 and localizes to the trans-Golgi network, where it promotes actin polymerization, thereby facilitating post-Golgi trafficking. May play a role in the maintenance of the Golgi apparatus morphology.</text>
</comment>
<evidence type="ECO:0000256" key="5">
    <source>
        <dbReference type="ARBA" id="ARBA00022737"/>
    </source>
</evidence>
<dbReference type="AlphaFoldDB" id="A0AAV2A2C8"/>
<sequence>MPSKTGKLLIKTNHHLGSGPKKEILNSSVVEDSVSSELDKISVTNEGETEKTDAKKPSKPQPARKPSPPIKPKPANIESIVTKSSPVLTPKYVDHVKEAFNNKEMPAEPPKKSPAVKRSARTFGMRVSKFRHLNGNIFPKEFHITDLPTITRTVPGESNGFDANEKRVAVPIGAAGNFLAILELSNSGRSAAAADMPGLLTSATVMDFCWDPFDSSRIAVACDTGDVQIWNIPEGGLQQKVEEPSICFKAHSEKASIVKFHPCASNIIATSSSDLTIRVWDLTSQEEKFCLQGHSDQILNFAWSPDGQFIATVSKDQKVRIFNPRNSSEPIKEGPGPQGTRGARIVWVLNSTCLAVTGFSKVSERLIHLYDFNDLTNIIGQVGLDVSPATLIPHYDEDSSTLFLSGKGDSVIFAYEVATDSPYFHPLSHYKCNNPHQSVSFLPKFVCNVQEVEFARAVRLTSSTIEPISFHVPRLRSEYFQDDLFPPTRKNWEPAMTSSEWFSGINKPVETLDMKPNDMTPLKHLHLSKQGAINPQIHPQELHLKVKLFFKALSHFYRIVKKRKKRLNSQCHPSVSYSKVVYPKKNLKELIQMNGMKKKRNIHNKIYDLMNLF</sequence>
<dbReference type="InterPro" id="IPR015048">
    <property type="entry name" value="DUF1899"/>
</dbReference>
<gene>
    <name evidence="12" type="ORF">LARSCL_LOCUS8873</name>
</gene>
<feature type="repeat" description="WD" evidence="8">
    <location>
        <begin position="248"/>
        <end position="290"/>
    </location>
</feature>
<feature type="compositionally biased region" description="Low complexity" evidence="10">
    <location>
        <begin position="27"/>
        <end position="36"/>
    </location>
</feature>
<dbReference type="Pfam" id="PF08953">
    <property type="entry name" value="DUF1899"/>
    <property type="match status" value="1"/>
</dbReference>
<dbReference type="InterPro" id="IPR015943">
    <property type="entry name" value="WD40/YVTN_repeat-like_dom_sf"/>
</dbReference>
<dbReference type="EMBL" id="CAXIEN010000097">
    <property type="protein sequence ID" value="CAL1276843.1"/>
    <property type="molecule type" value="Genomic_DNA"/>
</dbReference>
<comment type="similarity">
    <text evidence="2 9">Belongs to the WD repeat coronin family.</text>
</comment>
<evidence type="ECO:0000256" key="4">
    <source>
        <dbReference type="ARBA" id="ARBA00022574"/>
    </source>
</evidence>
<dbReference type="SMART" id="SM01166">
    <property type="entry name" value="DUF1899"/>
    <property type="match status" value="1"/>
</dbReference>
<dbReference type="GO" id="GO:0003779">
    <property type="term" value="F:actin binding"/>
    <property type="evidence" value="ECO:0007669"/>
    <property type="project" value="UniProtKB-KW"/>
</dbReference>
<comment type="subcellular location">
    <subcellularLocation>
        <location evidence="1">Cytoplasm</location>
    </subcellularLocation>
</comment>
<evidence type="ECO:0000259" key="11">
    <source>
        <dbReference type="SMART" id="SM01166"/>
    </source>
</evidence>
<evidence type="ECO:0000256" key="7">
    <source>
        <dbReference type="ARBA" id="ARBA00024838"/>
    </source>
</evidence>
<protein>
    <recommendedName>
        <fullName evidence="9">Coronin</fullName>
    </recommendedName>
</protein>
<keyword evidence="3" id="KW-0963">Cytoplasm</keyword>
<evidence type="ECO:0000256" key="2">
    <source>
        <dbReference type="ARBA" id="ARBA00009482"/>
    </source>
</evidence>
<dbReference type="SUPFAM" id="SSF50978">
    <property type="entry name" value="WD40 repeat-like"/>
    <property type="match status" value="1"/>
</dbReference>
<dbReference type="InterPro" id="IPR019775">
    <property type="entry name" value="WD40_repeat_CS"/>
</dbReference>